<evidence type="ECO:0000313" key="2">
    <source>
        <dbReference type="Proteomes" id="UP000053372"/>
    </source>
</evidence>
<dbReference type="AlphaFoldDB" id="A0A0V7ZLI1"/>
<comment type="caution">
    <text evidence="1">The sequence shown here is derived from an EMBL/GenBank/DDBJ whole genome shotgun (WGS) entry which is preliminary data.</text>
</comment>
<keyword evidence="2" id="KW-1185">Reference proteome</keyword>
<sequence>MKEYALQIDFSPSFHRSSKWTVSCLSSHAELTVVVKERFEESSLQRTFKLCSDRANHLFEVCYEILRHYSNDWSLIGFDGISAQGSFTSEAFSLDKFSFWSPERNEYPHNLVEALLGLVNLNSLKIDDKFTSYYEQLYSYFDFGIPVRIIEGNPKRLRIYCGLSSDMEEELSKIIRDIKPEEDLIVDMTNFDFMGTMLCPVFRPLIERPGSTRWIVSAEAIPYLEMMTVPMQIVQQTEG</sequence>
<accession>A0A0V7ZLI1</accession>
<name>A0A0V7ZLI1_9CYAN</name>
<organism evidence="1 2">
    <name type="scientific">Mastigocoleus testarum BC008</name>
    <dbReference type="NCBI Taxonomy" id="371196"/>
    <lineage>
        <taxon>Bacteria</taxon>
        <taxon>Bacillati</taxon>
        <taxon>Cyanobacteriota</taxon>
        <taxon>Cyanophyceae</taxon>
        <taxon>Nostocales</taxon>
        <taxon>Hapalosiphonaceae</taxon>
        <taxon>Mastigocoleus</taxon>
    </lineage>
</organism>
<dbReference type="OrthoDB" id="9781481at2"/>
<dbReference type="RefSeq" id="WP_027847091.1">
    <property type="nucleotide sequence ID" value="NZ_LMTZ01000112.1"/>
</dbReference>
<protein>
    <submittedName>
        <fullName evidence="1">Uncharacterized protein</fullName>
    </submittedName>
</protein>
<dbReference type="Proteomes" id="UP000053372">
    <property type="component" value="Unassembled WGS sequence"/>
</dbReference>
<gene>
    <name evidence="1" type="ORF">BC008_20265</name>
</gene>
<proteinExistence type="predicted"/>
<evidence type="ECO:0000313" key="1">
    <source>
        <dbReference type="EMBL" id="KST65135.1"/>
    </source>
</evidence>
<reference evidence="1 2" key="1">
    <citation type="journal article" date="2015" name="Genome Announc.">
        <title>Draft Genome of the Euendolithic (true boring) Cyanobacterium Mastigocoleus testarum strain BC008.</title>
        <authorList>
            <person name="Guida B.S."/>
            <person name="Garcia-Pichel F."/>
        </authorList>
    </citation>
    <scope>NUCLEOTIDE SEQUENCE [LARGE SCALE GENOMIC DNA]</scope>
    <source>
        <strain evidence="1 2">BC008</strain>
    </source>
</reference>
<dbReference type="EMBL" id="LMTZ01000112">
    <property type="protein sequence ID" value="KST65135.1"/>
    <property type="molecule type" value="Genomic_DNA"/>
</dbReference>